<organism evidence="6 7">
    <name type="scientific">Anabas testudineus</name>
    <name type="common">Climbing perch</name>
    <name type="synonym">Anthias testudineus</name>
    <dbReference type="NCBI Taxonomy" id="64144"/>
    <lineage>
        <taxon>Eukaryota</taxon>
        <taxon>Metazoa</taxon>
        <taxon>Chordata</taxon>
        <taxon>Craniata</taxon>
        <taxon>Vertebrata</taxon>
        <taxon>Euteleostomi</taxon>
        <taxon>Actinopterygii</taxon>
        <taxon>Neopterygii</taxon>
        <taxon>Teleostei</taxon>
        <taxon>Neoteleostei</taxon>
        <taxon>Acanthomorphata</taxon>
        <taxon>Anabantaria</taxon>
        <taxon>Anabantiformes</taxon>
        <taxon>Anabantoidei</taxon>
        <taxon>Anabantidae</taxon>
        <taxon>Anabas</taxon>
    </lineage>
</organism>
<evidence type="ECO:0000256" key="3">
    <source>
        <dbReference type="ARBA" id="ARBA00022729"/>
    </source>
</evidence>
<dbReference type="InterPro" id="IPR008983">
    <property type="entry name" value="Tumour_necrosis_fac-like_dom"/>
</dbReference>
<evidence type="ECO:0000256" key="1">
    <source>
        <dbReference type="ARBA" id="ARBA00004613"/>
    </source>
</evidence>
<dbReference type="PANTHER" id="PTHR22923:SF102">
    <property type="entry name" value="CEREBELLIN 13-RELATED"/>
    <property type="match status" value="1"/>
</dbReference>
<keyword evidence="7" id="KW-1185">Reference proteome</keyword>
<protein>
    <recommendedName>
        <fullName evidence="5">C1q domain-containing protein</fullName>
    </recommendedName>
</protein>
<dbReference type="AlphaFoldDB" id="A0AAQ6ISQ2"/>
<dbReference type="Ensembl" id="ENSATET00000080851.1">
    <property type="protein sequence ID" value="ENSATEP00000078709.1"/>
    <property type="gene ID" value="ENSATEG00000030875.1"/>
</dbReference>
<evidence type="ECO:0000256" key="4">
    <source>
        <dbReference type="SAM" id="Coils"/>
    </source>
</evidence>
<evidence type="ECO:0000313" key="7">
    <source>
        <dbReference type="Proteomes" id="UP000265040"/>
    </source>
</evidence>
<feature type="domain" description="C1q" evidence="5">
    <location>
        <begin position="95"/>
        <end position="231"/>
    </location>
</feature>
<proteinExistence type="predicted"/>
<keyword evidence="2" id="KW-0964">Secreted</keyword>
<dbReference type="SUPFAM" id="SSF49842">
    <property type="entry name" value="TNF-like"/>
    <property type="match status" value="1"/>
</dbReference>
<evidence type="ECO:0000259" key="5">
    <source>
        <dbReference type="PROSITE" id="PS50871"/>
    </source>
</evidence>
<reference evidence="6" key="2">
    <citation type="submission" date="2025-08" db="UniProtKB">
        <authorList>
            <consortium name="Ensembl"/>
        </authorList>
    </citation>
    <scope>IDENTIFICATION</scope>
</reference>
<keyword evidence="3" id="KW-0732">Signal</keyword>
<evidence type="ECO:0000313" key="6">
    <source>
        <dbReference type="Ensembl" id="ENSATEP00000078709.1"/>
    </source>
</evidence>
<keyword evidence="4" id="KW-0175">Coiled coil</keyword>
<evidence type="ECO:0000256" key="2">
    <source>
        <dbReference type="ARBA" id="ARBA00022525"/>
    </source>
</evidence>
<feature type="coiled-coil region" evidence="4">
    <location>
        <begin position="67"/>
        <end position="101"/>
    </location>
</feature>
<dbReference type="PRINTS" id="PR00007">
    <property type="entry name" value="COMPLEMNTC1Q"/>
</dbReference>
<dbReference type="PANTHER" id="PTHR22923">
    <property type="entry name" value="CEREBELLIN-RELATED"/>
    <property type="match status" value="1"/>
</dbReference>
<dbReference type="GO" id="GO:0005576">
    <property type="term" value="C:extracellular region"/>
    <property type="evidence" value="ECO:0007669"/>
    <property type="project" value="UniProtKB-SubCell"/>
</dbReference>
<dbReference type="InterPro" id="IPR050822">
    <property type="entry name" value="Cerebellin_Synaptic_Org"/>
</dbReference>
<dbReference type="Gene3D" id="2.60.120.40">
    <property type="match status" value="1"/>
</dbReference>
<comment type="subcellular location">
    <subcellularLocation>
        <location evidence="1">Secreted</location>
    </subcellularLocation>
</comment>
<accession>A0AAQ6ISQ2</accession>
<dbReference type="PROSITE" id="PS50871">
    <property type="entry name" value="C1Q"/>
    <property type="match status" value="1"/>
</dbReference>
<reference evidence="6" key="3">
    <citation type="submission" date="2025-09" db="UniProtKB">
        <authorList>
            <consortium name="Ensembl"/>
        </authorList>
    </citation>
    <scope>IDENTIFICATION</scope>
</reference>
<dbReference type="InterPro" id="IPR001073">
    <property type="entry name" value="C1q_dom"/>
</dbReference>
<name>A0AAQ6ISQ2_ANATE</name>
<dbReference type="GeneTree" id="ENSGT00950000183116"/>
<dbReference type="SMART" id="SM00110">
    <property type="entry name" value="C1Q"/>
    <property type="match status" value="1"/>
</dbReference>
<dbReference type="Proteomes" id="UP000265040">
    <property type="component" value="Chromosome 10"/>
</dbReference>
<sequence>RFLRTSRWRRSGSFWPEKRKRTKRRLNRFRRNPFKAPTTTEVENEEIPAQQQASSPQFCLEDVHAALRELTATVTQQKIEVERQRTEIDKLKQQRQAEQVAFSASLLAEGEATVGPFPTHTTLIFKYVLTNVGSAYNPNTGIFTAPVKGLYHFEFHVGVHATNTAAVLVKNTNHIFAAYELQSDGFGTASQSASLLLEAGDTVFVRLWIQSKAFDNQNHHTTFSGSLLFSL</sequence>
<reference evidence="6 7" key="1">
    <citation type="submission" date="2021-04" db="EMBL/GenBank/DDBJ databases">
        <authorList>
            <consortium name="Wellcome Sanger Institute Data Sharing"/>
        </authorList>
    </citation>
    <scope>NUCLEOTIDE SEQUENCE [LARGE SCALE GENOMIC DNA]</scope>
</reference>
<dbReference type="Pfam" id="PF00386">
    <property type="entry name" value="C1q"/>
    <property type="match status" value="1"/>
</dbReference>